<dbReference type="InterPro" id="IPR033389">
    <property type="entry name" value="AUX/IAA_dom"/>
</dbReference>
<keyword evidence="14" id="KW-1185">Reference proteome</keyword>
<dbReference type="STRING" id="3750.A0A498H8Z2"/>
<evidence type="ECO:0000256" key="7">
    <source>
        <dbReference type="ARBA" id="ARBA00023242"/>
    </source>
</evidence>
<evidence type="ECO:0000256" key="5">
    <source>
        <dbReference type="ARBA" id="ARBA00023015"/>
    </source>
</evidence>
<evidence type="ECO:0000256" key="11">
    <source>
        <dbReference type="SAM" id="MobiDB-lite"/>
    </source>
</evidence>
<comment type="function">
    <text evidence="9">Aux/IAA proteins are short-lived transcriptional factors that function as repressors of early auxin response genes at low auxin concentrations. Repression is thought to result from the interaction with auxin response factors (ARFs), proteins that bind to the auxin-responsive promoter element (AuxRE). Formation of heterodimers with ARF proteins may alter their ability to modulate early auxin response genes expression.</text>
</comment>
<evidence type="ECO:0000259" key="12">
    <source>
        <dbReference type="PROSITE" id="PS51745"/>
    </source>
</evidence>
<keyword evidence="6 10" id="KW-0804">Transcription</keyword>
<evidence type="ECO:0000256" key="2">
    <source>
        <dbReference type="ARBA" id="ARBA00006728"/>
    </source>
</evidence>
<evidence type="ECO:0000256" key="8">
    <source>
        <dbReference type="ARBA" id="ARBA00023294"/>
    </source>
</evidence>
<evidence type="ECO:0000256" key="10">
    <source>
        <dbReference type="RuleBase" id="RU004549"/>
    </source>
</evidence>
<dbReference type="EMBL" id="RDQH01000343">
    <property type="protein sequence ID" value="RXH67280.1"/>
    <property type="molecule type" value="Genomic_DNA"/>
</dbReference>
<evidence type="ECO:0000313" key="13">
    <source>
        <dbReference type="EMBL" id="RXH67280.1"/>
    </source>
</evidence>
<keyword evidence="4 10" id="KW-0678">Repressor</keyword>
<dbReference type="GO" id="GO:0005634">
    <property type="term" value="C:nucleus"/>
    <property type="evidence" value="ECO:0007669"/>
    <property type="project" value="UniProtKB-SubCell"/>
</dbReference>
<comment type="similarity">
    <text evidence="2 10">Belongs to the Aux/IAA family.</text>
</comment>
<comment type="caution">
    <text evidence="13">The sequence shown here is derived from an EMBL/GenBank/DDBJ whole genome shotgun (WGS) entry which is preliminary data.</text>
</comment>
<dbReference type="InterPro" id="IPR003311">
    <property type="entry name" value="AUX_IAA"/>
</dbReference>
<feature type="domain" description="PB1" evidence="12">
    <location>
        <begin position="202"/>
        <end position="306"/>
    </location>
</feature>
<protein>
    <recommendedName>
        <fullName evidence="10">Auxin-responsive protein</fullName>
    </recommendedName>
</protein>
<organism evidence="13 14">
    <name type="scientific">Malus domestica</name>
    <name type="common">Apple</name>
    <name type="synonym">Pyrus malus</name>
    <dbReference type="NCBI Taxonomy" id="3750"/>
    <lineage>
        <taxon>Eukaryota</taxon>
        <taxon>Viridiplantae</taxon>
        <taxon>Streptophyta</taxon>
        <taxon>Embryophyta</taxon>
        <taxon>Tracheophyta</taxon>
        <taxon>Spermatophyta</taxon>
        <taxon>Magnoliopsida</taxon>
        <taxon>eudicotyledons</taxon>
        <taxon>Gunneridae</taxon>
        <taxon>Pentapetalae</taxon>
        <taxon>rosids</taxon>
        <taxon>fabids</taxon>
        <taxon>Rosales</taxon>
        <taxon>Rosaceae</taxon>
        <taxon>Amygdaloideae</taxon>
        <taxon>Maleae</taxon>
        <taxon>Malus</taxon>
    </lineage>
</organism>
<keyword evidence="5 10" id="KW-0805">Transcription regulation</keyword>
<dbReference type="InterPro" id="IPR053793">
    <property type="entry name" value="PB1-like"/>
</dbReference>
<dbReference type="Proteomes" id="UP000290289">
    <property type="component" value="Chromosome 17"/>
</dbReference>
<evidence type="ECO:0000256" key="4">
    <source>
        <dbReference type="ARBA" id="ARBA00022491"/>
    </source>
</evidence>
<comment type="subunit">
    <text evidence="3 10">Homodimers and heterodimers.</text>
</comment>
<evidence type="ECO:0000256" key="6">
    <source>
        <dbReference type="ARBA" id="ARBA00023163"/>
    </source>
</evidence>
<name>A0A498H8Z2_MALDO</name>
<dbReference type="Gene3D" id="3.10.20.90">
    <property type="entry name" value="Phosphatidylinositol 3-kinase Catalytic Subunit, Chain A, domain 1"/>
    <property type="match status" value="1"/>
</dbReference>
<proteinExistence type="inferred from homology"/>
<dbReference type="SUPFAM" id="SSF54277">
    <property type="entry name" value="CAD &amp; PB1 domains"/>
    <property type="match status" value="1"/>
</dbReference>
<evidence type="ECO:0000256" key="9">
    <source>
        <dbReference type="ARBA" id="ARBA00025283"/>
    </source>
</evidence>
<keyword evidence="7 10" id="KW-0539">Nucleus</keyword>
<reference evidence="13 14" key="1">
    <citation type="submission" date="2018-10" db="EMBL/GenBank/DDBJ databases">
        <title>A high-quality apple genome assembly.</title>
        <authorList>
            <person name="Hu J."/>
        </authorList>
    </citation>
    <scope>NUCLEOTIDE SEQUENCE [LARGE SCALE GENOMIC DNA]</scope>
    <source>
        <strain evidence="14">cv. HFTH1</strain>
        <tissue evidence="13">Young leaf</tissue>
    </source>
</reference>
<comment type="subcellular location">
    <subcellularLocation>
        <location evidence="1 10">Nucleus</location>
    </subcellularLocation>
</comment>
<feature type="region of interest" description="Disordered" evidence="11">
    <location>
        <begin position="170"/>
        <end position="194"/>
    </location>
</feature>
<evidence type="ECO:0000256" key="3">
    <source>
        <dbReference type="ARBA" id="ARBA00011726"/>
    </source>
</evidence>
<dbReference type="Pfam" id="PF02309">
    <property type="entry name" value="AUX_IAA"/>
    <property type="match status" value="1"/>
</dbReference>
<accession>A0A498H8Z2</accession>
<dbReference type="GO" id="GO:0006355">
    <property type="term" value="P:regulation of DNA-templated transcription"/>
    <property type="evidence" value="ECO:0007669"/>
    <property type="project" value="InterPro"/>
</dbReference>
<dbReference type="GO" id="GO:0009734">
    <property type="term" value="P:auxin-activated signaling pathway"/>
    <property type="evidence" value="ECO:0007669"/>
    <property type="project" value="UniProtKB-UniRule"/>
</dbReference>
<dbReference type="FunFam" id="3.10.20.90:FF:000225">
    <property type="entry name" value="Auxin-responsive protein"/>
    <property type="match status" value="1"/>
</dbReference>
<feature type="region of interest" description="Disordered" evidence="11">
    <location>
        <begin position="34"/>
        <end position="53"/>
    </location>
</feature>
<sequence length="324" mass="35804">MVAEMEGCTRKEEEACPQLLDLIPRQRDWLVSRDIEGSSHGSSSSEEKKLELRLGPPCQNWSMERERDEKSQSLLSLGYFSSPMFSNQTQKLISSYQQQAKVGSFIHLPVNPNKASQPCCSKVVDLQNAERKGFSPAPANTAVLPNTSQKRTAPAPIVGWPPVRSFRKNLASNNSSKPAVESENVVQNKVPNGKPVETSRQGLFVKINMDGVPIGRKVDLGAYDSYQKLSSAVDELFRGLLAAQRDSCAGGTKNKQGEEKEIAGLLDGSGEYTLVYEDNEGDRMLVGDVPWQMFVSTVKRLRVLKSSELSALRLRSSKQDKMPL</sequence>
<dbReference type="PANTHER" id="PTHR31734">
    <property type="entry name" value="AUXIN-RESPONSIVE PROTEIN IAA17"/>
    <property type="match status" value="1"/>
</dbReference>
<feature type="region of interest" description="Disordered" evidence="11">
    <location>
        <begin position="137"/>
        <end position="158"/>
    </location>
</feature>
<dbReference type="PANTHER" id="PTHR31734:SF2">
    <property type="entry name" value="AUXIN-RESPONSIVE PROTEIN IAA26"/>
    <property type="match status" value="1"/>
</dbReference>
<dbReference type="AlphaFoldDB" id="A0A498H8Z2"/>
<evidence type="ECO:0000313" key="14">
    <source>
        <dbReference type="Proteomes" id="UP000290289"/>
    </source>
</evidence>
<dbReference type="PROSITE" id="PS51745">
    <property type="entry name" value="PB1"/>
    <property type="match status" value="1"/>
</dbReference>
<gene>
    <name evidence="13" type="ORF">DVH24_027400</name>
</gene>
<keyword evidence="8 10" id="KW-0927">Auxin signaling pathway</keyword>
<evidence type="ECO:0000256" key="1">
    <source>
        <dbReference type="ARBA" id="ARBA00004123"/>
    </source>
</evidence>